<dbReference type="OrthoDB" id="9770435at2"/>
<dbReference type="STRING" id="1285242.A6A04_02305"/>
<accession>A0A178MQ96</accession>
<evidence type="ECO:0000259" key="1">
    <source>
        <dbReference type="SMART" id="SM00897"/>
    </source>
</evidence>
<dbReference type="Pfam" id="PF08495">
    <property type="entry name" value="FIST"/>
    <property type="match status" value="1"/>
</dbReference>
<feature type="domain" description="FIST" evidence="1">
    <location>
        <begin position="33"/>
        <end position="213"/>
    </location>
</feature>
<evidence type="ECO:0000313" key="4">
    <source>
        <dbReference type="Proteomes" id="UP000078428"/>
    </source>
</evidence>
<protein>
    <recommendedName>
        <fullName evidence="5">Histidine kinase</fullName>
    </recommendedName>
</protein>
<dbReference type="InterPro" id="IPR013702">
    <property type="entry name" value="FIST_domain_N"/>
</dbReference>
<keyword evidence="4" id="KW-1185">Reference proteome</keyword>
<dbReference type="RefSeq" id="WP_068492641.1">
    <property type="nucleotide sequence ID" value="NZ_LWQT01000055.1"/>
</dbReference>
<gene>
    <name evidence="3" type="ORF">A6A04_02305</name>
</gene>
<dbReference type="Pfam" id="PF10442">
    <property type="entry name" value="FIST_C"/>
    <property type="match status" value="1"/>
</dbReference>
<name>A0A178MQ96_9PROT</name>
<dbReference type="InterPro" id="IPR019494">
    <property type="entry name" value="FIST_C"/>
</dbReference>
<comment type="caution">
    <text evidence="3">The sequence shown here is derived from an EMBL/GenBank/DDBJ whole genome shotgun (WGS) entry which is preliminary data.</text>
</comment>
<dbReference type="Proteomes" id="UP000078428">
    <property type="component" value="Unassembled WGS sequence"/>
</dbReference>
<feature type="domain" description="FIST C-domain" evidence="2">
    <location>
        <begin position="214"/>
        <end position="355"/>
    </location>
</feature>
<proteinExistence type="predicted"/>
<dbReference type="SMART" id="SM01204">
    <property type="entry name" value="FIST_C"/>
    <property type="match status" value="1"/>
</dbReference>
<evidence type="ECO:0008006" key="5">
    <source>
        <dbReference type="Google" id="ProtNLM"/>
    </source>
</evidence>
<organism evidence="3 4">
    <name type="scientific">Paramagnetospirillum marisnigri</name>
    <dbReference type="NCBI Taxonomy" id="1285242"/>
    <lineage>
        <taxon>Bacteria</taxon>
        <taxon>Pseudomonadati</taxon>
        <taxon>Pseudomonadota</taxon>
        <taxon>Alphaproteobacteria</taxon>
        <taxon>Rhodospirillales</taxon>
        <taxon>Magnetospirillaceae</taxon>
        <taxon>Paramagnetospirillum</taxon>
    </lineage>
</organism>
<dbReference type="SMART" id="SM00897">
    <property type="entry name" value="FIST"/>
    <property type="match status" value="1"/>
</dbReference>
<reference evidence="3 4" key="1">
    <citation type="submission" date="2016-04" db="EMBL/GenBank/DDBJ databases">
        <title>Draft genome sequence of freshwater magnetotactic bacteria Magnetospirillum marisnigri SP-1 and Magnetospirillum moscoviense BB-1.</title>
        <authorList>
            <person name="Koziaeva V."/>
            <person name="Dziuba M.V."/>
            <person name="Ivanov T.M."/>
            <person name="Kuznetsov B."/>
            <person name="Grouzdev D.S."/>
        </authorList>
    </citation>
    <scope>NUCLEOTIDE SEQUENCE [LARGE SCALE GENOMIC DNA]</scope>
    <source>
        <strain evidence="3 4">SP-1</strain>
    </source>
</reference>
<sequence>MTDQPFTVAHSRASHWGLAAKACLDGLGGAPARSNLGILYANEGFSSDIASILTFLREITHIEHWVGGVAPGLFVDGQEYRNDFPGSGGALAVMVGHLDPATFHVFGGDAGTWPAEHAPANGLVHGDPRDPGLLDAVAEMAESTGFLAGGLLSAVGPPAQLADQVVAGRLSGLLLDPSVPVLTGMTQGCTPIGPVHTITEAWDGVLMGLDERPALEVLKEEVGELLARDLRRIAGYIHVALPVAGSDIPDYQVRTLIGIDPTNGWLAMADQPEVGEELIFVRRDANAARADLRRMLADIKARLGNRSIRAGIYVSCTGRGIHMFGEEGAEAAVLREELGDFPLIGFFANGEINRDRLYGFTGVLTVLAGDAAP</sequence>
<dbReference type="AlphaFoldDB" id="A0A178MQ96"/>
<evidence type="ECO:0000259" key="2">
    <source>
        <dbReference type="SMART" id="SM01204"/>
    </source>
</evidence>
<evidence type="ECO:0000313" key="3">
    <source>
        <dbReference type="EMBL" id="OAN50255.1"/>
    </source>
</evidence>
<dbReference type="EMBL" id="LWQT01000055">
    <property type="protein sequence ID" value="OAN50255.1"/>
    <property type="molecule type" value="Genomic_DNA"/>
</dbReference>